<evidence type="ECO:0000256" key="7">
    <source>
        <dbReference type="PIRSR" id="PIRSR604254-1"/>
    </source>
</evidence>
<feature type="binding site" evidence="7">
    <location>
        <position position="205"/>
    </location>
    <ligand>
        <name>Zn(2+)</name>
        <dbReference type="ChEBI" id="CHEBI:29105"/>
    </ligand>
</feature>
<comment type="caution">
    <text evidence="9">The sequence shown here is derived from an EMBL/GenBank/DDBJ whole genome shotgun (WGS) entry which is preliminary data.</text>
</comment>
<feature type="transmembrane region" description="Helical" evidence="8">
    <location>
        <begin position="203"/>
        <end position="222"/>
    </location>
</feature>
<accession>A0A3D2X4J0</accession>
<dbReference type="PANTHER" id="PTHR20855:SF3">
    <property type="entry name" value="LD03007P"/>
    <property type="match status" value="1"/>
</dbReference>
<dbReference type="Proteomes" id="UP000262969">
    <property type="component" value="Unassembled WGS sequence"/>
</dbReference>
<evidence type="ECO:0000256" key="4">
    <source>
        <dbReference type="ARBA" id="ARBA00022692"/>
    </source>
</evidence>
<feature type="transmembrane region" description="Helical" evidence="8">
    <location>
        <begin position="20"/>
        <end position="41"/>
    </location>
</feature>
<comment type="similarity">
    <text evidence="2">Belongs to the UPF0073 (Hly-III) family.</text>
</comment>
<protein>
    <submittedName>
        <fullName evidence="9">Hemolysin</fullName>
    </submittedName>
</protein>
<evidence type="ECO:0000256" key="2">
    <source>
        <dbReference type="ARBA" id="ARBA00008488"/>
    </source>
</evidence>
<evidence type="ECO:0000256" key="5">
    <source>
        <dbReference type="ARBA" id="ARBA00022989"/>
    </source>
</evidence>
<evidence type="ECO:0000313" key="9">
    <source>
        <dbReference type="EMBL" id="HCL01824.1"/>
    </source>
</evidence>
<feature type="binding site" evidence="7">
    <location>
        <position position="201"/>
    </location>
    <ligand>
        <name>Zn(2+)</name>
        <dbReference type="ChEBI" id="CHEBI:29105"/>
    </ligand>
</feature>
<evidence type="ECO:0000256" key="8">
    <source>
        <dbReference type="SAM" id="Phobius"/>
    </source>
</evidence>
<evidence type="ECO:0000256" key="6">
    <source>
        <dbReference type="ARBA" id="ARBA00023136"/>
    </source>
</evidence>
<comment type="subcellular location">
    <subcellularLocation>
        <location evidence="1">Cell membrane</location>
        <topology evidence="1">Multi-pass membrane protein</topology>
    </subcellularLocation>
</comment>
<dbReference type="PANTHER" id="PTHR20855">
    <property type="entry name" value="ADIPOR/PROGESTIN RECEPTOR-RELATED"/>
    <property type="match status" value="1"/>
</dbReference>
<dbReference type="GO" id="GO:0005886">
    <property type="term" value="C:plasma membrane"/>
    <property type="evidence" value="ECO:0007669"/>
    <property type="project" value="UniProtKB-SubCell"/>
</dbReference>
<reference evidence="9 10" key="1">
    <citation type="journal article" date="2018" name="Nat. Biotechnol.">
        <title>A standardized bacterial taxonomy based on genome phylogeny substantially revises the tree of life.</title>
        <authorList>
            <person name="Parks D.H."/>
            <person name="Chuvochina M."/>
            <person name="Waite D.W."/>
            <person name="Rinke C."/>
            <person name="Skarshewski A."/>
            <person name="Chaumeil P.A."/>
            <person name="Hugenholtz P."/>
        </authorList>
    </citation>
    <scope>NUCLEOTIDE SEQUENCE [LARGE SCALE GENOMIC DNA]</scope>
    <source>
        <strain evidence="9">UBA11728</strain>
    </source>
</reference>
<evidence type="ECO:0000256" key="1">
    <source>
        <dbReference type="ARBA" id="ARBA00004651"/>
    </source>
</evidence>
<feature type="transmembrane region" description="Helical" evidence="8">
    <location>
        <begin position="89"/>
        <end position="106"/>
    </location>
</feature>
<keyword evidence="3" id="KW-1003">Cell membrane</keyword>
<name>A0A3D2X4J0_9FIRM</name>
<organism evidence="9 10">
    <name type="scientific">Lachnoclostridium phytofermentans</name>
    <dbReference type="NCBI Taxonomy" id="66219"/>
    <lineage>
        <taxon>Bacteria</taxon>
        <taxon>Bacillati</taxon>
        <taxon>Bacillota</taxon>
        <taxon>Clostridia</taxon>
        <taxon>Lachnospirales</taxon>
        <taxon>Lachnospiraceae</taxon>
    </lineage>
</organism>
<keyword evidence="4 8" id="KW-0812">Transmembrane</keyword>
<proteinExistence type="inferred from homology"/>
<feature type="binding site" evidence="7">
    <location>
        <position position="70"/>
    </location>
    <ligand>
        <name>Zn(2+)</name>
        <dbReference type="ChEBI" id="CHEBI:29105"/>
    </ligand>
</feature>
<keyword evidence="5 8" id="KW-1133">Transmembrane helix</keyword>
<dbReference type="Pfam" id="PF03006">
    <property type="entry name" value="HlyIII"/>
    <property type="match status" value="1"/>
</dbReference>
<dbReference type="InterPro" id="IPR005744">
    <property type="entry name" value="Hy-lIII"/>
</dbReference>
<keyword evidence="6 8" id="KW-0472">Membrane</keyword>
<dbReference type="NCBIfam" id="TIGR01065">
    <property type="entry name" value="hlyIII"/>
    <property type="match status" value="1"/>
</dbReference>
<evidence type="ECO:0000256" key="3">
    <source>
        <dbReference type="ARBA" id="ARBA00022475"/>
    </source>
</evidence>
<keyword evidence="7" id="KW-0862">Zinc</keyword>
<keyword evidence="7" id="KW-0479">Metal-binding</keyword>
<feature type="transmembrane region" description="Helical" evidence="8">
    <location>
        <begin position="112"/>
        <end position="133"/>
    </location>
</feature>
<evidence type="ECO:0000313" key="10">
    <source>
        <dbReference type="Proteomes" id="UP000262969"/>
    </source>
</evidence>
<dbReference type="AlphaFoldDB" id="A0A3D2X4J0"/>
<dbReference type="EMBL" id="DPVV01000183">
    <property type="protein sequence ID" value="HCL01824.1"/>
    <property type="molecule type" value="Genomic_DNA"/>
</dbReference>
<gene>
    <name evidence="9" type="ORF">DHW61_05315</name>
</gene>
<feature type="transmembrane region" description="Helical" evidence="8">
    <location>
        <begin position="47"/>
        <end position="69"/>
    </location>
</feature>
<dbReference type="InterPro" id="IPR004254">
    <property type="entry name" value="AdipoR/HlyIII-related"/>
</dbReference>
<feature type="transmembrane region" description="Helical" evidence="8">
    <location>
        <begin position="142"/>
        <end position="160"/>
    </location>
</feature>
<feature type="transmembrane region" description="Helical" evidence="8">
    <location>
        <begin position="166"/>
        <end position="191"/>
    </location>
</feature>
<dbReference type="GO" id="GO:0046872">
    <property type="term" value="F:metal ion binding"/>
    <property type="evidence" value="ECO:0007669"/>
    <property type="project" value="UniProtKB-KW"/>
</dbReference>
<dbReference type="GO" id="GO:0140911">
    <property type="term" value="F:pore-forming activity"/>
    <property type="evidence" value="ECO:0007669"/>
    <property type="project" value="InterPro"/>
</dbReference>
<sequence length="223" mass="25044">MDMKRQATAKFKFKDPGSAISHLIFTIIALIATPPLLLKAYHMPGYIPLLSMILFLLGVVSLYSASTIYHSFDISPEINIKLRKIDHMMIYVLIAGSYSPICLIALGNKTGLVLFIIIWALALLGIFQALFFIHCPKWVSSTIYIAMGWSCIFSFTQLINSLSRPAFLWLLAGGIIYTIGGVIYALKLPIFNGRHKNFGSHEIFHLFCIGGTLCHYILMYYLV</sequence>